<evidence type="ECO:0000259" key="2">
    <source>
        <dbReference type="PROSITE" id="PS50010"/>
    </source>
</evidence>
<reference evidence="3 4" key="1">
    <citation type="submission" date="2022-12" db="EMBL/GenBank/DDBJ databases">
        <title>Genomic features and morphological characterization of a novel Knufia sp. strain isolated from spacecraft assembly facility.</title>
        <authorList>
            <person name="Teixeira M."/>
            <person name="Chander A.M."/>
            <person name="Stajich J.E."/>
            <person name="Venkateswaran K."/>
        </authorList>
    </citation>
    <scope>NUCLEOTIDE SEQUENCE [LARGE SCALE GENOMIC DNA]</scope>
    <source>
        <strain evidence="3 4">FJI-L2-BK-P2</strain>
    </source>
</reference>
<keyword evidence="4" id="KW-1185">Reference proteome</keyword>
<protein>
    <recommendedName>
        <fullName evidence="2">DH domain-containing protein</fullName>
    </recommendedName>
</protein>
<accession>A0AAN8EU17</accession>
<feature type="region of interest" description="Disordered" evidence="1">
    <location>
        <begin position="156"/>
        <end position="223"/>
    </location>
</feature>
<dbReference type="Proteomes" id="UP001316803">
    <property type="component" value="Unassembled WGS sequence"/>
</dbReference>
<feature type="compositionally biased region" description="Low complexity" evidence="1">
    <location>
        <begin position="575"/>
        <end position="585"/>
    </location>
</feature>
<dbReference type="InterPro" id="IPR000219">
    <property type="entry name" value="DH_dom"/>
</dbReference>
<dbReference type="InterPro" id="IPR035899">
    <property type="entry name" value="DBL_dom_sf"/>
</dbReference>
<dbReference type="Gene3D" id="1.20.900.10">
    <property type="entry name" value="Dbl homology (DH) domain"/>
    <property type="match status" value="1"/>
</dbReference>
<feature type="region of interest" description="Disordered" evidence="1">
    <location>
        <begin position="612"/>
        <end position="635"/>
    </location>
</feature>
<gene>
    <name evidence="3" type="ORF">OHC33_003471</name>
</gene>
<name>A0AAN8EU17_9EURO</name>
<dbReference type="EMBL" id="JAKLMC020000006">
    <property type="protein sequence ID" value="KAK5955830.1"/>
    <property type="molecule type" value="Genomic_DNA"/>
</dbReference>
<feature type="compositionally biased region" description="Basic and acidic residues" evidence="1">
    <location>
        <begin position="619"/>
        <end position="629"/>
    </location>
</feature>
<organism evidence="3 4">
    <name type="scientific">Knufia fluminis</name>
    <dbReference type="NCBI Taxonomy" id="191047"/>
    <lineage>
        <taxon>Eukaryota</taxon>
        <taxon>Fungi</taxon>
        <taxon>Dikarya</taxon>
        <taxon>Ascomycota</taxon>
        <taxon>Pezizomycotina</taxon>
        <taxon>Eurotiomycetes</taxon>
        <taxon>Chaetothyriomycetidae</taxon>
        <taxon>Chaetothyriales</taxon>
        <taxon>Trichomeriaceae</taxon>
        <taxon>Knufia</taxon>
    </lineage>
</organism>
<evidence type="ECO:0000313" key="4">
    <source>
        <dbReference type="Proteomes" id="UP001316803"/>
    </source>
</evidence>
<comment type="caution">
    <text evidence="3">The sequence shown here is derived from an EMBL/GenBank/DDBJ whole genome shotgun (WGS) entry which is preliminary data.</text>
</comment>
<dbReference type="AlphaFoldDB" id="A0AAN8EU17"/>
<feature type="compositionally biased region" description="Polar residues" evidence="1">
    <location>
        <begin position="527"/>
        <end position="553"/>
    </location>
</feature>
<evidence type="ECO:0000313" key="3">
    <source>
        <dbReference type="EMBL" id="KAK5955830.1"/>
    </source>
</evidence>
<dbReference type="PROSITE" id="PS50010">
    <property type="entry name" value="DH_2"/>
    <property type="match status" value="1"/>
</dbReference>
<feature type="domain" description="DH" evidence="2">
    <location>
        <begin position="238"/>
        <end position="441"/>
    </location>
</feature>
<sequence length="672" mass="74490">MSKSGNLAQLSPILDSRDPPTIFYAEDGPYLPRILIFYWPVQATGSLSSTSRVRTTILSAAGFKSFGAFSVAPSSSYYSAVHKLPDDKQRDDVCRAIAFALCRYFSEVPTEVKNAITEENLKEGPGLKWGQTHAAQVACKMSRVINTDEVIDALRPFSKDRPTTPSASSPQIRPLASIRKTRPSYLPADSSQSNSAFGRFTTPSKRVPSNGNRRSPSISTTKKAINAQHKQTTEQLEGLRYKMCEFVDTEDRYIIRVQELIDLVVSQGRTAKSINSKFSSSKSQKTINAMLQFPSLLDQIKDFNLAFLDDIESVLQSTEEQSLRYIEQSPAQPSMAAPQPKDPLGVYAFAKVLLNHFPKFPVPYRSYLDLHSQISSNLDQFFKDDAQSVQIAPSLLMEPAQRISRYGLYIDSMIPQIPPSSTLAIRTLEKARKIIAEICEMEPAASTILDSLRIEHEAKKRSLSPTKLISGLTRANTIREAPAKNTTSFANMTGSLRERDTPKFLPSLSRSFSKKNRSRPGLAGILSEQNPEQAQNRSPTNTSDENVRPKSSGNGNGLYNALSFGRKFRPDTSHSHSASSASVSSRPTSKGQLLDDVAEGVATLSFNEDSAVDVNGQVDDERARPRDRSSSGNIEHYKAQVMRLEQENYKLLAENAELKRLVRECKCGGVRR</sequence>
<feature type="region of interest" description="Disordered" evidence="1">
    <location>
        <begin position="479"/>
        <end position="592"/>
    </location>
</feature>
<dbReference type="SUPFAM" id="SSF48065">
    <property type="entry name" value="DBL homology domain (DH-domain)"/>
    <property type="match status" value="1"/>
</dbReference>
<evidence type="ECO:0000256" key="1">
    <source>
        <dbReference type="SAM" id="MobiDB-lite"/>
    </source>
</evidence>
<dbReference type="Pfam" id="PF00621">
    <property type="entry name" value="RhoGEF"/>
    <property type="match status" value="1"/>
</dbReference>
<dbReference type="GO" id="GO:0005085">
    <property type="term" value="F:guanyl-nucleotide exchange factor activity"/>
    <property type="evidence" value="ECO:0007669"/>
    <property type="project" value="InterPro"/>
</dbReference>
<feature type="compositionally biased region" description="Polar residues" evidence="1">
    <location>
        <begin position="189"/>
        <end position="223"/>
    </location>
</feature>
<proteinExistence type="predicted"/>
<feature type="compositionally biased region" description="Polar residues" evidence="1">
    <location>
        <begin position="484"/>
        <end position="494"/>
    </location>
</feature>